<reference evidence="1" key="1">
    <citation type="submission" date="2020-06" db="EMBL/GenBank/DDBJ databases">
        <authorList>
            <person name="Li T."/>
            <person name="Hu X."/>
            <person name="Zhang T."/>
            <person name="Song X."/>
            <person name="Zhang H."/>
            <person name="Dai N."/>
            <person name="Sheng W."/>
            <person name="Hou X."/>
            <person name="Wei L."/>
        </authorList>
    </citation>
    <scope>NUCLEOTIDE SEQUENCE</scope>
    <source>
        <strain evidence="1">KEN1</strain>
        <tissue evidence="1">Leaf</tissue>
    </source>
</reference>
<comment type="caution">
    <text evidence="1">The sequence shown here is derived from an EMBL/GenBank/DDBJ whole genome shotgun (WGS) entry which is preliminary data.</text>
</comment>
<dbReference type="EMBL" id="JACGWN010000157">
    <property type="protein sequence ID" value="KAL0386426.1"/>
    <property type="molecule type" value="Genomic_DNA"/>
</dbReference>
<proteinExistence type="predicted"/>
<sequence>MNVVRMIGIDRDIHDLLDDMLWYCLLEFMNIPLMLEPEPVDRDVETAFEYQQSAPECLSGATNHARKK</sequence>
<protein>
    <submittedName>
        <fullName evidence="1">Uncharacterized protein</fullName>
    </submittedName>
</protein>
<evidence type="ECO:0000313" key="1">
    <source>
        <dbReference type="EMBL" id="KAL0386426.1"/>
    </source>
</evidence>
<organism evidence="1">
    <name type="scientific">Sesamum latifolium</name>
    <dbReference type="NCBI Taxonomy" id="2727402"/>
    <lineage>
        <taxon>Eukaryota</taxon>
        <taxon>Viridiplantae</taxon>
        <taxon>Streptophyta</taxon>
        <taxon>Embryophyta</taxon>
        <taxon>Tracheophyta</taxon>
        <taxon>Spermatophyta</taxon>
        <taxon>Magnoliopsida</taxon>
        <taxon>eudicotyledons</taxon>
        <taxon>Gunneridae</taxon>
        <taxon>Pentapetalae</taxon>
        <taxon>asterids</taxon>
        <taxon>lamiids</taxon>
        <taxon>Lamiales</taxon>
        <taxon>Pedaliaceae</taxon>
        <taxon>Sesamum</taxon>
    </lineage>
</organism>
<accession>A0AAW2S3Z3</accession>
<reference evidence="1" key="2">
    <citation type="journal article" date="2024" name="Plant">
        <title>Genomic evolution and insights into agronomic trait innovations of Sesamum species.</title>
        <authorList>
            <person name="Miao H."/>
            <person name="Wang L."/>
            <person name="Qu L."/>
            <person name="Liu H."/>
            <person name="Sun Y."/>
            <person name="Le M."/>
            <person name="Wang Q."/>
            <person name="Wei S."/>
            <person name="Zheng Y."/>
            <person name="Lin W."/>
            <person name="Duan Y."/>
            <person name="Cao H."/>
            <person name="Xiong S."/>
            <person name="Wang X."/>
            <person name="Wei L."/>
            <person name="Li C."/>
            <person name="Ma Q."/>
            <person name="Ju M."/>
            <person name="Zhao R."/>
            <person name="Li G."/>
            <person name="Mu C."/>
            <person name="Tian Q."/>
            <person name="Mei H."/>
            <person name="Zhang T."/>
            <person name="Gao T."/>
            <person name="Zhang H."/>
        </authorList>
    </citation>
    <scope>NUCLEOTIDE SEQUENCE</scope>
    <source>
        <strain evidence="1">KEN1</strain>
    </source>
</reference>
<name>A0AAW2S3Z3_9LAMI</name>
<dbReference type="AlphaFoldDB" id="A0AAW2S3Z3"/>
<gene>
    <name evidence="1" type="ORF">Slati_4603800</name>
</gene>